<protein>
    <submittedName>
        <fullName evidence="2">Unannotated protein</fullName>
    </submittedName>
</protein>
<evidence type="ECO:0000259" key="1">
    <source>
        <dbReference type="PROSITE" id="PS51782"/>
    </source>
</evidence>
<name>A0A6J6Q825_9ZZZZ</name>
<reference evidence="2" key="1">
    <citation type="submission" date="2020-05" db="EMBL/GenBank/DDBJ databases">
        <authorList>
            <person name="Chiriac C."/>
            <person name="Salcher M."/>
            <person name="Ghai R."/>
            <person name="Kavagutti S V."/>
        </authorList>
    </citation>
    <scope>NUCLEOTIDE SEQUENCE</scope>
</reference>
<dbReference type="Pfam" id="PF01476">
    <property type="entry name" value="LysM"/>
    <property type="match status" value="1"/>
</dbReference>
<dbReference type="InterPro" id="IPR036779">
    <property type="entry name" value="LysM_dom_sf"/>
</dbReference>
<dbReference type="InterPro" id="IPR018392">
    <property type="entry name" value="LysM"/>
</dbReference>
<proteinExistence type="predicted"/>
<dbReference type="AlphaFoldDB" id="A0A6J6Q825"/>
<dbReference type="EMBL" id="CAEZXP010000008">
    <property type="protein sequence ID" value="CAB4707830.1"/>
    <property type="molecule type" value="Genomic_DNA"/>
</dbReference>
<accession>A0A6J6Q825</accession>
<evidence type="ECO:0000313" key="2">
    <source>
        <dbReference type="EMBL" id="CAB4707830.1"/>
    </source>
</evidence>
<feature type="domain" description="LysM" evidence="1">
    <location>
        <begin position="30"/>
        <end position="78"/>
    </location>
</feature>
<sequence>MFAKILLIAASFLVLWSVTPHSSGAHGSKQLYRVQPYDTLWTIAETRYSGDVSRAIWQIEQANHLSGADIRPGQVLVLP</sequence>
<dbReference type="PROSITE" id="PS51782">
    <property type="entry name" value="LYSM"/>
    <property type="match status" value="1"/>
</dbReference>
<dbReference type="CDD" id="cd00118">
    <property type="entry name" value="LysM"/>
    <property type="match status" value="1"/>
</dbReference>
<organism evidence="2">
    <name type="scientific">freshwater metagenome</name>
    <dbReference type="NCBI Taxonomy" id="449393"/>
    <lineage>
        <taxon>unclassified sequences</taxon>
        <taxon>metagenomes</taxon>
        <taxon>ecological metagenomes</taxon>
    </lineage>
</organism>
<gene>
    <name evidence="2" type="ORF">UFOPK2399_01791</name>
</gene>
<dbReference type="Gene3D" id="3.10.350.10">
    <property type="entry name" value="LysM domain"/>
    <property type="match status" value="1"/>
</dbReference>
<dbReference type="SMART" id="SM00257">
    <property type="entry name" value="LysM"/>
    <property type="match status" value="1"/>
</dbReference>
<dbReference type="SUPFAM" id="SSF54106">
    <property type="entry name" value="LysM domain"/>
    <property type="match status" value="1"/>
</dbReference>